<evidence type="ECO:0000313" key="3">
    <source>
        <dbReference type="EMBL" id="MYL61827.1"/>
    </source>
</evidence>
<dbReference type="SUPFAM" id="SSF46955">
    <property type="entry name" value="Putative DNA-binding domain"/>
    <property type="match status" value="1"/>
</dbReference>
<dbReference type="SMART" id="SM00422">
    <property type="entry name" value="HTH_MERR"/>
    <property type="match status" value="1"/>
</dbReference>
<dbReference type="PROSITE" id="PS50937">
    <property type="entry name" value="HTH_MERR_2"/>
    <property type="match status" value="1"/>
</dbReference>
<accession>A0A845ER32</accession>
<dbReference type="InterPro" id="IPR047057">
    <property type="entry name" value="MerR_fam"/>
</dbReference>
<dbReference type="CDD" id="cd01109">
    <property type="entry name" value="HTH_YyaN"/>
    <property type="match status" value="1"/>
</dbReference>
<reference evidence="3 4" key="1">
    <citation type="submission" date="2019-11" db="EMBL/GenBank/DDBJ databases">
        <title>Genome sequences of 17 halophilic strains isolated from different environments.</title>
        <authorList>
            <person name="Furrow R.E."/>
        </authorList>
    </citation>
    <scope>NUCLEOTIDE SEQUENCE [LARGE SCALE GENOMIC DNA]</scope>
    <source>
        <strain evidence="3 4">22506_14_FS</strain>
    </source>
</reference>
<proteinExistence type="predicted"/>
<feature type="domain" description="HTH merR-type" evidence="2">
    <location>
        <begin position="1"/>
        <end position="69"/>
    </location>
</feature>
<dbReference type="PRINTS" id="PR00040">
    <property type="entry name" value="HTHMERR"/>
</dbReference>
<dbReference type="GO" id="GO:0003677">
    <property type="term" value="F:DNA binding"/>
    <property type="evidence" value="ECO:0007669"/>
    <property type="project" value="UniProtKB-KW"/>
</dbReference>
<dbReference type="PANTHER" id="PTHR30204:SF82">
    <property type="entry name" value="TRANSCRIPTIONAL REGULATOR, MERR FAMILY"/>
    <property type="match status" value="1"/>
</dbReference>
<dbReference type="Proteomes" id="UP000447833">
    <property type="component" value="Unassembled WGS sequence"/>
</dbReference>
<dbReference type="RefSeq" id="WP_160918412.1">
    <property type="nucleotide sequence ID" value="NZ_WMEY01000001.1"/>
</dbReference>
<comment type="caution">
    <text evidence="3">The sequence shown here is derived from an EMBL/GenBank/DDBJ whole genome shotgun (WGS) entry which is preliminary data.</text>
</comment>
<gene>
    <name evidence="3" type="ORF">GLW07_00520</name>
</gene>
<evidence type="ECO:0000313" key="4">
    <source>
        <dbReference type="Proteomes" id="UP000447833"/>
    </source>
</evidence>
<keyword evidence="1" id="KW-0238">DNA-binding</keyword>
<dbReference type="InterPro" id="IPR000551">
    <property type="entry name" value="MerR-type_HTH_dom"/>
</dbReference>
<dbReference type="Gene3D" id="1.10.1660.10">
    <property type="match status" value="1"/>
</dbReference>
<dbReference type="EMBL" id="WMEY01000001">
    <property type="protein sequence ID" value="MYL61827.1"/>
    <property type="molecule type" value="Genomic_DNA"/>
</dbReference>
<organism evidence="3 4">
    <name type="scientific">Guptibacillus hwajinpoensis</name>
    <dbReference type="NCBI Taxonomy" id="208199"/>
    <lineage>
        <taxon>Bacteria</taxon>
        <taxon>Bacillati</taxon>
        <taxon>Bacillota</taxon>
        <taxon>Bacilli</taxon>
        <taxon>Bacillales</taxon>
        <taxon>Guptibacillaceae</taxon>
        <taxon>Guptibacillus</taxon>
    </lineage>
</organism>
<dbReference type="AlphaFoldDB" id="A0A845ER32"/>
<sequence length="122" mass="14629">MYSISEIAEKVDISAHTLRYYEKEGIIDPVRNENGIRQFDEHHLQWLQFVKKLRETQMPVSQIKEYTRLFLEGEHTANARLRLLEDHQQFIRDQIETLLGTDDMLSKKISIYKELMEKSMMK</sequence>
<protein>
    <submittedName>
        <fullName evidence="3">MerR family transcriptional regulator</fullName>
    </submittedName>
</protein>
<dbReference type="GO" id="GO:0003700">
    <property type="term" value="F:DNA-binding transcription factor activity"/>
    <property type="evidence" value="ECO:0007669"/>
    <property type="project" value="InterPro"/>
</dbReference>
<dbReference type="PROSITE" id="PS00552">
    <property type="entry name" value="HTH_MERR_1"/>
    <property type="match status" value="1"/>
</dbReference>
<evidence type="ECO:0000259" key="2">
    <source>
        <dbReference type="PROSITE" id="PS50937"/>
    </source>
</evidence>
<dbReference type="PANTHER" id="PTHR30204">
    <property type="entry name" value="REDOX-CYCLING DRUG-SENSING TRANSCRIPTIONAL ACTIVATOR SOXR"/>
    <property type="match status" value="1"/>
</dbReference>
<dbReference type="InterPro" id="IPR009061">
    <property type="entry name" value="DNA-bd_dom_put_sf"/>
</dbReference>
<dbReference type="Pfam" id="PF13411">
    <property type="entry name" value="MerR_1"/>
    <property type="match status" value="1"/>
</dbReference>
<name>A0A845ER32_9BACL</name>
<evidence type="ECO:0000256" key="1">
    <source>
        <dbReference type="ARBA" id="ARBA00023125"/>
    </source>
</evidence>